<feature type="transmembrane region" description="Helical" evidence="1">
    <location>
        <begin position="51"/>
        <end position="73"/>
    </location>
</feature>
<sequence length="128" mass="14827">MNYYLQVLQNYATFSGRARRSEYWYFMLFNTLFCFIAAIICMAIYGFIGGIFVFYMVSLLYQLIIFIPSIAVIVRRLHDIGKSGWYFLVSLIPVAGAIWLLVLLVTEGEPYDNQYGPNPKAVTDELMY</sequence>
<evidence type="ECO:0000256" key="1">
    <source>
        <dbReference type="SAM" id="Phobius"/>
    </source>
</evidence>
<organism evidence="2 3">
    <name type="scientific">Arcicella aquatica</name>
    <dbReference type="NCBI Taxonomy" id="217141"/>
    <lineage>
        <taxon>Bacteria</taxon>
        <taxon>Pseudomonadati</taxon>
        <taxon>Bacteroidota</taxon>
        <taxon>Cytophagia</taxon>
        <taxon>Cytophagales</taxon>
        <taxon>Flectobacillaceae</taxon>
        <taxon>Arcicella</taxon>
    </lineage>
</organism>
<comment type="caution">
    <text evidence="2">The sequence shown here is derived from an EMBL/GenBank/DDBJ whole genome shotgun (WGS) entry which is preliminary data.</text>
</comment>
<dbReference type="Pfam" id="PF05656">
    <property type="entry name" value="DUF805"/>
    <property type="match status" value="1"/>
</dbReference>
<gene>
    <name evidence="2" type="ORF">VB264_22365</name>
</gene>
<dbReference type="PANTHER" id="PTHR34980:SF2">
    <property type="entry name" value="INNER MEMBRANE PROTEIN YHAH-RELATED"/>
    <property type="match status" value="1"/>
</dbReference>
<dbReference type="EMBL" id="JAYFUL010000059">
    <property type="protein sequence ID" value="MEA5260559.1"/>
    <property type="molecule type" value="Genomic_DNA"/>
</dbReference>
<proteinExistence type="predicted"/>
<dbReference type="InterPro" id="IPR008523">
    <property type="entry name" value="DUF805"/>
</dbReference>
<dbReference type="Proteomes" id="UP001304671">
    <property type="component" value="Unassembled WGS sequence"/>
</dbReference>
<keyword evidence="1" id="KW-0472">Membrane</keyword>
<accession>A0ABU5QV33</accession>
<keyword evidence="1" id="KW-0812">Transmembrane</keyword>
<evidence type="ECO:0000313" key="2">
    <source>
        <dbReference type="EMBL" id="MEA5260559.1"/>
    </source>
</evidence>
<protein>
    <submittedName>
        <fullName evidence="2">DUF805 domain-containing protein</fullName>
    </submittedName>
</protein>
<dbReference type="PANTHER" id="PTHR34980">
    <property type="entry name" value="INNER MEMBRANE PROTEIN-RELATED-RELATED"/>
    <property type="match status" value="1"/>
</dbReference>
<feature type="transmembrane region" description="Helical" evidence="1">
    <location>
        <begin position="23"/>
        <end position="45"/>
    </location>
</feature>
<reference evidence="2 3" key="1">
    <citation type="submission" date="2023-12" db="EMBL/GenBank/DDBJ databases">
        <title>Novel species of the genus Arcicella isolated from rivers.</title>
        <authorList>
            <person name="Lu H."/>
        </authorList>
    </citation>
    <scope>NUCLEOTIDE SEQUENCE [LARGE SCALE GENOMIC DNA]</scope>
    <source>
        <strain evidence="2 3">LMG 21963</strain>
    </source>
</reference>
<evidence type="ECO:0000313" key="3">
    <source>
        <dbReference type="Proteomes" id="UP001304671"/>
    </source>
</evidence>
<feature type="transmembrane region" description="Helical" evidence="1">
    <location>
        <begin position="85"/>
        <end position="105"/>
    </location>
</feature>
<dbReference type="RefSeq" id="WP_323253190.1">
    <property type="nucleotide sequence ID" value="NZ_JAYFUL010000059.1"/>
</dbReference>
<name>A0ABU5QV33_9BACT</name>
<keyword evidence="1" id="KW-1133">Transmembrane helix</keyword>
<keyword evidence="3" id="KW-1185">Reference proteome</keyword>